<dbReference type="PANTHER" id="PTHR11113">
    <property type="entry name" value="N-ACETYLGLUCOSAMINE-6-PHOSPHATE DEACETYLASE"/>
    <property type="match status" value="1"/>
</dbReference>
<dbReference type="Pfam" id="PF01979">
    <property type="entry name" value="Amidohydro_1"/>
    <property type="match status" value="1"/>
</dbReference>
<feature type="binding site" evidence="11">
    <location>
        <position position="147"/>
    </location>
    <ligand>
        <name>substrate</name>
    </ligand>
</feature>
<name>A0A150F4Z7_9BACI</name>
<dbReference type="Gene3D" id="3.20.20.140">
    <property type="entry name" value="Metal-dependent hydrolases"/>
    <property type="match status" value="1"/>
</dbReference>
<dbReference type="SUPFAM" id="SSF51556">
    <property type="entry name" value="Metallo-dependent hydrolases"/>
    <property type="match status" value="1"/>
</dbReference>
<feature type="binding site" evidence="12">
    <location>
        <position position="202"/>
    </location>
    <ligand>
        <name>Zn(2+)</name>
        <dbReference type="ChEBI" id="CHEBI:29105"/>
    </ligand>
</feature>
<evidence type="ECO:0000313" key="15">
    <source>
        <dbReference type="EMBL" id="KXZ17263.1"/>
    </source>
</evidence>
<dbReference type="NCBIfam" id="TIGR00221">
    <property type="entry name" value="nagA"/>
    <property type="match status" value="1"/>
</dbReference>
<organism evidence="15 16">
    <name type="scientific">Bacillus nakamurai</name>
    <dbReference type="NCBI Taxonomy" id="1793963"/>
    <lineage>
        <taxon>Bacteria</taxon>
        <taxon>Bacillati</taxon>
        <taxon>Bacillota</taxon>
        <taxon>Bacilli</taxon>
        <taxon>Bacillales</taxon>
        <taxon>Bacillaceae</taxon>
        <taxon>Bacillus</taxon>
    </lineage>
</organism>
<dbReference type="EMBL" id="LSBA01000023">
    <property type="protein sequence ID" value="KXZ17263.1"/>
    <property type="molecule type" value="Genomic_DNA"/>
</dbReference>
<comment type="cofactor">
    <cofactor evidence="12">
        <name>a divalent metal cation</name>
        <dbReference type="ChEBI" id="CHEBI:60240"/>
    </cofactor>
    <text evidence="12">Binds 1 divalent metal cation per subunit.</text>
</comment>
<keyword evidence="4 12" id="KW-0479">Metal-binding</keyword>
<comment type="similarity">
    <text evidence="1 9">Belongs to the metallo-dependent hydrolases superfamily. NagA family.</text>
</comment>
<feature type="binding site" evidence="11">
    <location>
        <begin position="314"/>
        <end position="316"/>
    </location>
    <ligand>
        <name>substrate</name>
    </ligand>
</feature>
<evidence type="ECO:0000313" key="16">
    <source>
        <dbReference type="Proteomes" id="UP000075430"/>
    </source>
</evidence>
<dbReference type="InterPro" id="IPR032466">
    <property type="entry name" value="Metal_Hydrolase"/>
</dbReference>
<feature type="active site" description="Proton donor/acceptor" evidence="10">
    <location>
        <position position="281"/>
    </location>
</feature>
<dbReference type="PANTHER" id="PTHR11113:SF14">
    <property type="entry name" value="N-ACETYLGLUCOSAMINE-6-PHOSPHATE DEACETYLASE"/>
    <property type="match status" value="1"/>
</dbReference>
<feature type="binding site" evidence="11">
    <location>
        <position position="258"/>
    </location>
    <ligand>
        <name>substrate</name>
    </ligand>
</feature>
<feature type="domain" description="BsNagA composite" evidence="14">
    <location>
        <begin position="4"/>
        <end position="53"/>
    </location>
</feature>
<feature type="domain" description="Amidohydrolase-related" evidence="13">
    <location>
        <begin position="54"/>
        <end position="374"/>
    </location>
</feature>
<dbReference type="SUPFAM" id="SSF51338">
    <property type="entry name" value="Composite domain of metallo-dependent hydrolases"/>
    <property type="match status" value="1"/>
</dbReference>
<evidence type="ECO:0000256" key="8">
    <source>
        <dbReference type="ARBA" id="ARBA00060590"/>
    </source>
</evidence>
<dbReference type="RefSeq" id="WP_061522724.1">
    <property type="nucleotide sequence ID" value="NZ_JARLZY010000023.1"/>
</dbReference>
<evidence type="ECO:0000259" key="14">
    <source>
        <dbReference type="Pfam" id="PF22644"/>
    </source>
</evidence>
<gene>
    <name evidence="15" type="ORF">AXI58_02265</name>
</gene>
<dbReference type="Proteomes" id="UP000075430">
    <property type="component" value="Unassembled WGS sequence"/>
</dbReference>
<dbReference type="InterPro" id="IPR059134">
    <property type="entry name" value="BsNagA_N"/>
</dbReference>
<dbReference type="Pfam" id="PF22644">
    <property type="entry name" value="BsNagA_N"/>
    <property type="match status" value="1"/>
</dbReference>
<evidence type="ECO:0000256" key="1">
    <source>
        <dbReference type="ARBA" id="ARBA00010716"/>
    </source>
</evidence>
<dbReference type="GO" id="GO:0008448">
    <property type="term" value="F:N-acetylglucosamine-6-phosphate deacetylase activity"/>
    <property type="evidence" value="ECO:0007669"/>
    <property type="project" value="UniProtKB-EC"/>
</dbReference>
<dbReference type="InterPro" id="IPR011059">
    <property type="entry name" value="Metal-dep_hydrolase_composite"/>
</dbReference>
<feature type="binding site" evidence="11">
    <location>
        <position position="234"/>
    </location>
    <ligand>
        <name>substrate</name>
    </ligand>
</feature>
<sequence>MAESILISGARIVTENGIIQNGFLGMKDGLISYAGDKKPQETFDKEWQAPKNSYVLPGMIDIHIHGGYGADTMDADFSALDTLSSRLPEEGTTSFLATTITQQHENIEKALVNVKEWTSSSPQADKGAELLGIHLEGPFVSPKKAGAQPKQWITPTDPDLFQKWERLAGGLIKIVTLAPEEDDDFSLIRYLKEQSIIPSMGHTNASSELLAEAAEAGALHMTHLYNAMSSFHHREPGGIGTALACENITAELITDGIHSHPLAVKLAYLAKGSQKLIMITDSMRAKGLQDGVYEFGGQKVTVRGNTALLSDGTLAGSILKMNEGAALMRRFTDCSWLDIANMTSANAARQLGIYDRKGSIAEGKDADIILTDGQCSVLAAICRGNAAYISKEVDWS</sequence>
<comment type="caution">
    <text evidence="15">The sequence shown here is derived from an EMBL/GenBank/DDBJ whole genome shotgun (WGS) entry which is preliminary data.</text>
</comment>
<comment type="catalytic activity">
    <reaction evidence="7">
        <text>N-acetyl-D-glucosamine 6-phosphate + H2O = D-glucosamine 6-phosphate + acetate</text>
        <dbReference type="Rhea" id="RHEA:22936"/>
        <dbReference type="ChEBI" id="CHEBI:15377"/>
        <dbReference type="ChEBI" id="CHEBI:30089"/>
        <dbReference type="ChEBI" id="CHEBI:57513"/>
        <dbReference type="ChEBI" id="CHEBI:58725"/>
        <dbReference type="EC" id="3.5.1.25"/>
    </reaction>
</comment>
<accession>A0A150F4Z7</accession>
<dbReference type="OrthoDB" id="9776488at2"/>
<dbReference type="InterPro" id="IPR003764">
    <property type="entry name" value="GlcNAc_6-P_deAcase"/>
</dbReference>
<keyword evidence="5 9" id="KW-0378">Hydrolase</keyword>
<evidence type="ECO:0000256" key="4">
    <source>
        <dbReference type="ARBA" id="ARBA00022723"/>
    </source>
</evidence>
<dbReference type="EC" id="3.5.1.25" evidence="2"/>
<evidence type="ECO:0000256" key="7">
    <source>
        <dbReference type="ARBA" id="ARBA00047647"/>
    </source>
</evidence>
<evidence type="ECO:0000256" key="10">
    <source>
        <dbReference type="PIRSR" id="PIRSR038994-1"/>
    </source>
</evidence>
<evidence type="ECO:0000256" key="5">
    <source>
        <dbReference type="ARBA" id="ARBA00022801"/>
    </source>
</evidence>
<evidence type="ECO:0000256" key="2">
    <source>
        <dbReference type="ARBA" id="ARBA00011899"/>
    </source>
</evidence>
<evidence type="ECO:0000259" key="13">
    <source>
        <dbReference type="Pfam" id="PF01979"/>
    </source>
</evidence>
<protein>
    <recommendedName>
        <fullName evidence="3">N-acetylglucosamine-6-phosphate deacetylase</fullName>
        <ecNumber evidence="2">3.5.1.25</ecNumber>
    </recommendedName>
</protein>
<dbReference type="PIRSF" id="PIRSF038994">
    <property type="entry name" value="NagA"/>
    <property type="match status" value="1"/>
</dbReference>
<dbReference type="STRING" id="1793963.AXI58_02265"/>
<feature type="binding site" evidence="12">
    <location>
        <position position="136"/>
    </location>
    <ligand>
        <name>Zn(2+)</name>
        <dbReference type="ChEBI" id="CHEBI:29105"/>
    </ligand>
</feature>
<dbReference type="CDD" id="cd00854">
    <property type="entry name" value="NagA"/>
    <property type="match status" value="1"/>
</dbReference>
<evidence type="ECO:0000256" key="6">
    <source>
        <dbReference type="ARBA" id="ARBA00023277"/>
    </source>
</evidence>
<evidence type="ECO:0000256" key="9">
    <source>
        <dbReference type="PIRNR" id="PIRNR038994"/>
    </source>
</evidence>
<evidence type="ECO:0000256" key="12">
    <source>
        <dbReference type="PIRSR" id="PIRSR038994-3"/>
    </source>
</evidence>
<keyword evidence="16" id="KW-1185">Reference proteome</keyword>
<dbReference type="InterPro" id="IPR006680">
    <property type="entry name" value="Amidohydro-rel"/>
</dbReference>
<evidence type="ECO:0000256" key="11">
    <source>
        <dbReference type="PIRSR" id="PIRSR038994-2"/>
    </source>
</evidence>
<dbReference type="Gene3D" id="2.30.40.10">
    <property type="entry name" value="Urease, subunit C, domain 1"/>
    <property type="match status" value="1"/>
</dbReference>
<evidence type="ECO:0000256" key="3">
    <source>
        <dbReference type="ARBA" id="ARBA00018029"/>
    </source>
</evidence>
<feature type="binding site" evidence="11">
    <location>
        <begin position="226"/>
        <end position="227"/>
    </location>
    <ligand>
        <name>substrate</name>
    </ligand>
</feature>
<dbReference type="GO" id="GO:0006046">
    <property type="term" value="P:N-acetylglucosamine catabolic process"/>
    <property type="evidence" value="ECO:0007669"/>
    <property type="project" value="TreeGrafter"/>
</dbReference>
<keyword evidence="6 9" id="KW-0119">Carbohydrate metabolism</keyword>
<dbReference type="GO" id="GO:0046872">
    <property type="term" value="F:metal ion binding"/>
    <property type="evidence" value="ECO:0007669"/>
    <property type="project" value="UniProtKB-KW"/>
</dbReference>
<dbReference type="AlphaFoldDB" id="A0A150F4Z7"/>
<feature type="binding site" evidence="12">
    <location>
        <position position="223"/>
    </location>
    <ligand>
        <name>Zn(2+)</name>
        <dbReference type="ChEBI" id="CHEBI:29105"/>
    </ligand>
</feature>
<proteinExistence type="inferred from homology"/>
<comment type="pathway">
    <text evidence="8">Amino-sugar metabolism; N-acetylneuraminate degradation; D-fructose 6-phosphate from N-acetylneuraminate: step 4/5.</text>
</comment>
<reference evidence="16" key="1">
    <citation type="submission" date="2016-02" db="EMBL/GenBank/DDBJ databases">
        <authorList>
            <person name="Dunlap C."/>
        </authorList>
    </citation>
    <scope>NUCLEOTIDE SEQUENCE [LARGE SCALE GENOMIC DNA]</scope>
    <source>
        <strain evidence="16">NRRL B-41092</strain>
    </source>
</reference>
<dbReference type="FunFam" id="3.20.20.140:FF:000004">
    <property type="entry name" value="N-acetylglucosamine-6-phosphate deacetylase"/>
    <property type="match status" value="1"/>
</dbReference>